<evidence type="ECO:0000313" key="2">
    <source>
        <dbReference type="Proteomes" id="UP001312908"/>
    </source>
</evidence>
<dbReference type="EMBL" id="JAWJZY010000010">
    <property type="protein sequence ID" value="MEE8659686.1"/>
    <property type="molecule type" value="Genomic_DNA"/>
</dbReference>
<name>A0ABU7U5Q1_9PROT</name>
<gene>
    <name evidence="1" type="ORF">DOFOFD_11815</name>
</gene>
<organism evidence="1 2">
    <name type="scientific">Sorlinia euscelidii</name>
    <dbReference type="NCBI Taxonomy" id="3081148"/>
    <lineage>
        <taxon>Bacteria</taxon>
        <taxon>Pseudomonadati</taxon>
        <taxon>Pseudomonadota</taxon>
        <taxon>Alphaproteobacteria</taxon>
        <taxon>Acetobacterales</taxon>
        <taxon>Acetobacteraceae</taxon>
        <taxon>Sorlinia</taxon>
    </lineage>
</organism>
<dbReference type="RefSeq" id="WP_394820446.1">
    <property type="nucleotide sequence ID" value="NZ_JAWJZY010000010.1"/>
</dbReference>
<proteinExistence type="predicted"/>
<protein>
    <recommendedName>
        <fullName evidence="3">Fe-S cluster assembly protein SufD</fullName>
    </recommendedName>
</protein>
<dbReference type="SUPFAM" id="SSF101960">
    <property type="entry name" value="Stabilizer of iron transporter SufD"/>
    <property type="match status" value="1"/>
</dbReference>
<comment type="caution">
    <text evidence="1">The sequence shown here is derived from an EMBL/GenBank/DDBJ whole genome shotgun (WGS) entry which is preliminary data.</text>
</comment>
<reference evidence="1 2" key="1">
    <citation type="submission" date="2023-10" db="EMBL/GenBank/DDBJ databases">
        <title>Sorlinia euscelidii gen. nov., sp. nov., an acetic acid bacteria isolated from the gut of Euscelidius variegatus emitter.</title>
        <authorList>
            <person name="Michoud G."/>
            <person name="Marasco R."/>
            <person name="Seferji K."/>
            <person name="Gonella E."/>
            <person name="Garuglieri E."/>
            <person name="Alma A."/>
            <person name="Mapelli F."/>
            <person name="Borin S."/>
            <person name="Daffonchio D."/>
            <person name="Crotti E."/>
        </authorList>
    </citation>
    <scope>NUCLEOTIDE SEQUENCE [LARGE SCALE GENOMIC DNA]</scope>
    <source>
        <strain evidence="1 2">EV16P</strain>
    </source>
</reference>
<evidence type="ECO:0000313" key="1">
    <source>
        <dbReference type="EMBL" id="MEE8659686.1"/>
    </source>
</evidence>
<sequence length="166" mass="17863">MTATQSLSPGLVGFLDRARSGEGARLLRETGLPHRRMEAWRYTNPRSLSEQIYAAPSHLDAAALSALLSTLPDLPGRRVTFVNGVLAEGDAGAHAGDLDREPFETTISPLTALNRALRQPGLTLEVGEGVDEGTVSLTTMNQHETLSSTHLHHRIHLERGGASRPS</sequence>
<dbReference type="Proteomes" id="UP001312908">
    <property type="component" value="Unassembled WGS sequence"/>
</dbReference>
<evidence type="ECO:0008006" key="3">
    <source>
        <dbReference type="Google" id="ProtNLM"/>
    </source>
</evidence>
<accession>A0ABU7U5Q1</accession>
<dbReference type="InterPro" id="IPR037284">
    <property type="entry name" value="SUF_FeS_clus_asmbl_SufBD_sf"/>
</dbReference>
<keyword evidence="2" id="KW-1185">Reference proteome</keyword>